<dbReference type="Gene3D" id="3.30.420.10">
    <property type="entry name" value="Ribonuclease H-like superfamily/Ribonuclease H"/>
    <property type="match status" value="1"/>
</dbReference>
<accession>A0A8B8FA81</accession>
<dbReference type="Proteomes" id="UP000694846">
    <property type="component" value="Unplaced"/>
</dbReference>
<dbReference type="SUPFAM" id="SSF56672">
    <property type="entry name" value="DNA/RNA polymerases"/>
    <property type="match status" value="1"/>
</dbReference>
<dbReference type="Pfam" id="PF00075">
    <property type="entry name" value="RNase_H"/>
    <property type="match status" value="1"/>
</dbReference>
<dbReference type="AlphaFoldDB" id="A0A8B8FA81"/>
<proteinExistence type="predicted"/>
<organism evidence="3 4">
    <name type="scientific">Sipha flava</name>
    <name type="common">yellow sugarcane aphid</name>
    <dbReference type="NCBI Taxonomy" id="143950"/>
    <lineage>
        <taxon>Eukaryota</taxon>
        <taxon>Metazoa</taxon>
        <taxon>Ecdysozoa</taxon>
        <taxon>Arthropoda</taxon>
        <taxon>Hexapoda</taxon>
        <taxon>Insecta</taxon>
        <taxon>Pterygota</taxon>
        <taxon>Neoptera</taxon>
        <taxon>Paraneoptera</taxon>
        <taxon>Hemiptera</taxon>
        <taxon>Sternorrhyncha</taxon>
        <taxon>Aphidomorpha</taxon>
        <taxon>Aphidoidea</taxon>
        <taxon>Aphididae</taxon>
        <taxon>Sipha</taxon>
    </lineage>
</organism>
<dbReference type="CDD" id="cd09276">
    <property type="entry name" value="Rnase_HI_RT_non_LTR"/>
    <property type="match status" value="1"/>
</dbReference>
<dbReference type="RefSeq" id="XP_025407531.1">
    <property type="nucleotide sequence ID" value="XM_025551746.1"/>
</dbReference>
<dbReference type="InterPro" id="IPR002156">
    <property type="entry name" value="RNaseH_domain"/>
</dbReference>
<gene>
    <name evidence="4" type="primary">LOC112681493</name>
</gene>
<evidence type="ECO:0000259" key="1">
    <source>
        <dbReference type="PROSITE" id="PS50878"/>
    </source>
</evidence>
<dbReference type="PROSITE" id="PS50879">
    <property type="entry name" value="RNASE_H_1"/>
    <property type="match status" value="1"/>
</dbReference>
<keyword evidence="3" id="KW-1185">Reference proteome</keyword>
<evidence type="ECO:0000259" key="2">
    <source>
        <dbReference type="PROSITE" id="PS50879"/>
    </source>
</evidence>
<dbReference type="InterPro" id="IPR043502">
    <property type="entry name" value="DNA/RNA_pol_sf"/>
</dbReference>
<dbReference type="SUPFAM" id="SSF53098">
    <property type="entry name" value="Ribonuclease H-like"/>
    <property type="match status" value="1"/>
</dbReference>
<dbReference type="OrthoDB" id="6628177at2759"/>
<dbReference type="CDD" id="cd01650">
    <property type="entry name" value="RT_nLTR_like"/>
    <property type="match status" value="1"/>
</dbReference>
<dbReference type="GO" id="GO:0042575">
    <property type="term" value="C:DNA polymerase complex"/>
    <property type="evidence" value="ECO:0007669"/>
    <property type="project" value="UniProtKB-ARBA"/>
</dbReference>
<protein>
    <submittedName>
        <fullName evidence="4">Uncharacterized protein LOC112681493</fullName>
    </submittedName>
</protein>
<dbReference type="GeneID" id="112681493"/>
<evidence type="ECO:0000313" key="3">
    <source>
        <dbReference type="Proteomes" id="UP000694846"/>
    </source>
</evidence>
<dbReference type="InterPro" id="IPR012337">
    <property type="entry name" value="RNaseH-like_sf"/>
</dbReference>
<dbReference type="GO" id="GO:0004523">
    <property type="term" value="F:RNA-DNA hybrid ribonuclease activity"/>
    <property type="evidence" value="ECO:0007669"/>
    <property type="project" value="InterPro"/>
</dbReference>
<dbReference type="InterPro" id="IPR000477">
    <property type="entry name" value="RT_dom"/>
</dbReference>
<dbReference type="PANTHER" id="PTHR33481">
    <property type="entry name" value="REVERSE TRANSCRIPTASE"/>
    <property type="match status" value="1"/>
</dbReference>
<dbReference type="GO" id="GO:0071897">
    <property type="term" value="P:DNA biosynthetic process"/>
    <property type="evidence" value="ECO:0007669"/>
    <property type="project" value="UniProtKB-ARBA"/>
</dbReference>
<reference evidence="4" key="1">
    <citation type="submission" date="2025-08" db="UniProtKB">
        <authorList>
            <consortium name="RefSeq"/>
        </authorList>
    </citation>
    <scope>IDENTIFICATION</scope>
    <source>
        <tissue evidence="4">Whole body</tissue>
    </source>
</reference>
<feature type="domain" description="Reverse transcriptase" evidence="1">
    <location>
        <begin position="128"/>
        <end position="397"/>
    </location>
</feature>
<dbReference type="Pfam" id="PF00078">
    <property type="entry name" value="RVT_1"/>
    <property type="match status" value="1"/>
</dbReference>
<dbReference type="GO" id="GO:0003676">
    <property type="term" value="F:nucleic acid binding"/>
    <property type="evidence" value="ECO:0007669"/>
    <property type="project" value="InterPro"/>
</dbReference>
<dbReference type="InterPro" id="IPR036397">
    <property type="entry name" value="RNaseH_sf"/>
</dbReference>
<sequence length="934" mass="106841">MWNKIKSIKGINHQPLPPNLLSNNNALTLPSDIAEAFALHFKKNSDCTNYDPEFINFKNTVEDNLKIELETNFLQHDNHLNAPFNRNEFFNALSGCKSKSPGPDEIPFSFIQNLPTIGHDLLLQIYNTIWDKGIYPDQRHNAIIIPIPKSNKNKFNIINYRPISLINTLAKTMEKMVNKRFIWHLETSNLITKEQCGFRKNHSTIDILSTLHTDICNAKNQKQHLILISLDLEKAYDMVWRNRVLKIIQKSGINGKMFLFLQNFLNDRKIQVRAHAELSKIHQTENGLPQGSVISVTMFLLAINDIFKNIPKPTKHLLFADVCHIYCSGQNIITTVEILQNSLNLLQDWSHKTGFKFSASKSQCISFHISPNANIQLYLKNSPIPVCKTLRILGMIFDNKLKWTPHIKRLKSTCKIRMNIIKSLSHHTWGASMKSLNIVYKSLILSQIHYGSQIYITAKENLLKMLDPIHNEGIRLSTGAFRTSPTNSILCHAGELPLDLLREKELLNYGIKRKSTPNHIGFNNFFNNKSTNRTISIKNLLPSIHNIFFQLINKLNIRTAVKNKIIYPNHPPWLWQININTELLQQSKLHINPNIITSKFHEIIQDKYPLFTKIYTDASKSTQGVDFAISHNNITLLHKLPPETCIFSAETQAIYEAIIFAKTITSNHILILSDSLSALLALKNPLPSNEYSQNIQKILTPTSNIEFMWVPSHVGITGNEIADKAANLAIRIIPHPTCSDLSTNDIKSSIKHKTYSRWQKFWDTIPLSNKLKTIKKDIKKWTPPYHFNRRQEVVITRCKIGHSLLTHSFLLNKNPPPTCDECQTDLSIHHIIQECTKYTDNDGYLATQTIAADKSKPELSNFFQQTRDVTAKACGVSLACVKKVCSEAKKELEVGPSNKIAFKSPRKSYKRVKVMSSLDDFDNEVVRRNIHSFL</sequence>
<evidence type="ECO:0000313" key="4">
    <source>
        <dbReference type="RefSeq" id="XP_025407531.1"/>
    </source>
</evidence>
<name>A0A8B8FA81_9HEMI</name>
<dbReference type="PROSITE" id="PS50878">
    <property type="entry name" value="RT_POL"/>
    <property type="match status" value="1"/>
</dbReference>
<dbReference type="PANTHER" id="PTHR33481:SF1">
    <property type="entry name" value="ENDONUCLEASE_EXONUCLEASE_PHOSPHATASE DOMAIN-CONTAINING PROTEIN-RELATED"/>
    <property type="match status" value="1"/>
</dbReference>
<feature type="domain" description="RNase H type-1" evidence="2">
    <location>
        <begin position="608"/>
        <end position="731"/>
    </location>
</feature>